<name>A0A2Z6M4A4_TRISU</name>
<evidence type="ECO:0008006" key="3">
    <source>
        <dbReference type="Google" id="ProtNLM"/>
    </source>
</evidence>
<organism evidence="1 2">
    <name type="scientific">Trifolium subterraneum</name>
    <name type="common">Subterranean clover</name>
    <dbReference type="NCBI Taxonomy" id="3900"/>
    <lineage>
        <taxon>Eukaryota</taxon>
        <taxon>Viridiplantae</taxon>
        <taxon>Streptophyta</taxon>
        <taxon>Embryophyta</taxon>
        <taxon>Tracheophyta</taxon>
        <taxon>Spermatophyta</taxon>
        <taxon>Magnoliopsida</taxon>
        <taxon>eudicotyledons</taxon>
        <taxon>Gunneridae</taxon>
        <taxon>Pentapetalae</taxon>
        <taxon>rosids</taxon>
        <taxon>fabids</taxon>
        <taxon>Fabales</taxon>
        <taxon>Fabaceae</taxon>
        <taxon>Papilionoideae</taxon>
        <taxon>50 kb inversion clade</taxon>
        <taxon>NPAAA clade</taxon>
        <taxon>Hologalegina</taxon>
        <taxon>IRL clade</taxon>
        <taxon>Trifolieae</taxon>
        <taxon>Trifolium</taxon>
    </lineage>
</organism>
<evidence type="ECO:0000313" key="1">
    <source>
        <dbReference type="EMBL" id="GAU25978.1"/>
    </source>
</evidence>
<dbReference type="OrthoDB" id="1306001at2759"/>
<dbReference type="EMBL" id="DF973327">
    <property type="protein sequence ID" value="GAU25978.1"/>
    <property type="molecule type" value="Genomic_DNA"/>
</dbReference>
<dbReference type="PANTHER" id="PTHR36617">
    <property type="entry name" value="PROTEIN, PUTATIVE-RELATED"/>
    <property type="match status" value="1"/>
</dbReference>
<dbReference type="PANTHER" id="PTHR36617:SF15">
    <property type="entry name" value="REVERSE TRANSCRIPTASE ZINC-BINDING DOMAIN-CONTAINING PROTEIN"/>
    <property type="match status" value="1"/>
</dbReference>
<reference evidence="2" key="1">
    <citation type="journal article" date="2017" name="Front. Plant Sci.">
        <title>Climate Clever Clovers: New Paradigm to Reduce the Environmental Footprint of Ruminants by Breeding Low Methanogenic Forages Utilizing Haplotype Variation.</title>
        <authorList>
            <person name="Kaur P."/>
            <person name="Appels R."/>
            <person name="Bayer P.E."/>
            <person name="Keeble-Gagnere G."/>
            <person name="Wang J."/>
            <person name="Hirakawa H."/>
            <person name="Shirasawa K."/>
            <person name="Vercoe P."/>
            <person name="Stefanova K."/>
            <person name="Durmic Z."/>
            <person name="Nichols P."/>
            <person name="Revell C."/>
            <person name="Isobe S.N."/>
            <person name="Edwards D."/>
            <person name="Erskine W."/>
        </authorList>
    </citation>
    <scope>NUCLEOTIDE SEQUENCE [LARGE SCALE GENOMIC DNA]</scope>
    <source>
        <strain evidence="2">cv. Daliak</strain>
    </source>
</reference>
<sequence length="182" mass="20179">MTSFWFDPWLGGTPLRTQFQRLFQVSTQSTSTVREMGKWVEGQWLWDLRWRRDLFVWELNLLEIVPQLRGDLLRRGTEVASKSVENLGPFKSGGLFLAASAGQVKTLTPLVPFMSGVSILLYAGTDRVCWGVMLGLDGSGGLETLFCFVLPVVDLVFLFMRGFLALVVPLRGSSIGGGVSCL</sequence>
<dbReference type="AlphaFoldDB" id="A0A2Z6M4A4"/>
<proteinExistence type="predicted"/>
<keyword evidence="2" id="KW-1185">Reference proteome</keyword>
<dbReference type="Proteomes" id="UP000242715">
    <property type="component" value="Unassembled WGS sequence"/>
</dbReference>
<accession>A0A2Z6M4A4</accession>
<evidence type="ECO:0000313" key="2">
    <source>
        <dbReference type="Proteomes" id="UP000242715"/>
    </source>
</evidence>
<protein>
    <recommendedName>
        <fullName evidence="3">Reverse transcriptase zinc-binding domain-containing protein</fullName>
    </recommendedName>
</protein>
<gene>
    <name evidence="1" type="ORF">TSUD_166610</name>
</gene>